<sequence length="99" mass="10955">MESIPIALDGLAAWPIKWQHYTPAVQSKVSGWVGRKVAEMIGSEEKDFVEFILGLLAKHEGPPKVEEEASIVLEEEAGPFTAKLFRVVIFETERAAMTA</sequence>
<keyword evidence="3" id="KW-1185">Reference proteome</keyword>
<dbReference type="Gene3D" id="1.20.1390.10">
    <property type="entry name" value="PWI domain"/>
    <property type="match status" value="1"/>
</dbReference>
<dbReference type="GeneID" id="25740352"/>
<proteinExistence type="predicted"/>
<dbReference type="Pfam" id="PF01480">
    <property type="entry name" value="PWI"/>
    <property type="match status" value="1"/>
</dbReference>
<protein>
    <recommendedName>
        <fullName evidence="1">PWI domain-containing protein</fullName>
    </recommendedName>
</protein>
<dbReference type="PANTHER" id="PTHR18806">
    <property type="entry name" value="RBM25 PROTEIN"/>
    <property type="match status" value="1"/>
</dbReference>
<feature type="domain" description="PWI" evidence="1">
    <location>
        <begin position="9"/>
        <end position="99"/>
    </location>
</feature>
<dbReference type="PROSITE" id="PS51025">
    <property type="entry name" value="PWI"/>
    <property type="match status" value="1"/>
</dbReference>
<dbReference type="InterPro" id="IPR052768">
    <property type="entry name" value="RBM25"/>
</dbReference>
<evidence type="ECO:0000313" key="3">
    <source>
        <dbReference type="Proteomes" id="UP000054498"/>
    </source>
</evidence>
<name>A0A0D2KZ50_9CHLO</name>
<dbReference type="Proteomes" id="UP000054498">
    <property type="component" value="Unassembled WGS sequence"/>
</dbReference>
<dbReference type="KEGG" id="mng:MNEG_7476"/>
<accession>A0A0D2KZ50</accession>
<dbReference type="InterPro" id="IPR002483">
    <property type="entry name" value="PWI_dom"/>
</dbReference>
<dbReference type="STRING" id="145388.A0A0D2KZ50"/>
<organism evidence="2 3">
    <name type="scientific">Monoraphidium neglectum</name>
    <dbReference type="NCBI Taxonomy" id="145388"/>
    <lineage>
        <taxon>Eukaryota</taxon>
        <taxon>Viridiplantae</taxon>
        <taxon>Chlorophyta</taxon>
        <taxon>core chlorophytes</taxon>
        <taxon>Chlorophyceae</taxon>
        <taxon>CS clade</taxon>
        <taxon>Sphaeropleales</taxon>
        <taxon>Selenastraceae</taxon>
        <taxon>Monoraphidium</taxon>
    </lineage>
</organism>
<dbReference type="SMART" id="SM00311">
    <property type="entry name" value="PWI"/>
    <property type="match status" value="1"/>
</dbReference>
<dbReference type="AlphaFoldDB" id="A0A0D2KZ50"/>
<gene>
    <name evidence="2" type="ORF">MNEG_7476</name>
</gene>
<evidence type="ECO:0000313" key="2">
    <source>
        <dbReference type="EMBL" id="KIZ00489.1"/>
    </source>
</evidence>
<evidence type="ECO:0000259" key="1">
    <source>
        <dbReference type="PROSITE" id="PS51025"/>
    </source>
</evidence>
<reference evidence="2 3" key="1">
    <citation type="journal article" date="2013" name="BMC Genomics">
        <title>Reconstruction of the lipid metabolism for the microalga Monoraphidium neglectum from its genome sequence reveals characteristics suitable for biofuel production.</title>
        <authorList>
            <person name="Bogen C."/>
            <person name="Al-Dilaimi A."/>
            <person name="Albersmeier A."/>
            <person name="Wichmann J."/>
            <person name="Grundmann M."/>
            <person name="Rupp O."/>
            <person name="Lauersen K.J."/>
            <person name="Blifernez-Klassen O."/>
            <person name="Kalinowski J."/>
            <person name="Goesmann A."/>
            <person name="Mussgnug J.H."/>
            <person name="Kruse O."/>
        </authorList>
    </citation>
    <scope>NUCLEOTIDE SEQUENCE [LARGE SCALE GENOMIC DNA]</scope>
    <source>
        <strain evidence="2 3">SAG 48.87</strain>
    </source>
</reference>
<dbReference type="EMBL" id="KK101543">
    <property type="protein sequence ID" value="KIZ00489.1"/>
    <property type="molecule type" value="Genomic_DNA"/>
</dbReference>
<dbReference type="RefSeq" id="XP_013899508.1">
    <property type="nucleotide sequence ID" value="XM_014044054.1"/>
</dbReference>
<dbReference type="OrthoDB" id="6275295at2759"/>
<dbReference type="PANTHER" id="PTHR18806:SF4">
    <property type="entry name" value="RNA-BINDING PROTEIN 25"/>
    <property type="match status" value="1"/>
</dbReference>